<keyword evidence="6 9" id="KW-1133">Transmembrane helix</keyword>
<dbReference type="AlphaFoldDB" id="A0A7S3CE09"/>
<evidence type="ECO:0000256" key="9">
    <source>
        <dbReference type="SAM" id="Phobius"/>
    </source>
</evidence>
<dbReference type="SMART" id="SM00397">
    <property type="entry name" value="t_SNARE"/>
    <property type="match status" value="1"/>
</dbReference>
<evidence type="ECO:0000256" key="2">
    <source>
        <dbReference type="ARBA" id="ARBA00009063"/>
    </source>
</evidence>
<dbReference type="InterPro" id="IPR010989">
    <property type="entry name" value="SNARE"/>
</dbReference>
<dbReference type="PANTHER" id="PTHR19957:SF307">
    <property type="entry name" value="PROTEIN SSO1-RELATED"/>
    <property type="match status" value="1"/>
</dbReference>
<dbReference type="CDD" id="cd15848">
    <property type="entry name" value="SNARE_syntaxin1-like"/>
    <property type="match status" value="1"/>
</dbReference>
<accession>A0A7S3CE09</accession>
<keyword evidence="4 9" id="KW-0812">Transmembrane</keyword>
<keyword evidence="7 9" id="KW-0472">Membrane</keyword>
<dbReference type="GO" id="GO:0008289">
    <property type="term" value="F:lipid binding"/>
    <property type="evidence" value="ECO:0007669"/>
    <property type="project" value="InterPro"/>
</dbReference>
<dbReference type="Gene3D" id="1.20.58.70">
    <property type="match status" value="1"/>
</dbReference>
<dbReference type="SUPFAM" id="SSF144000">
    <property type="entry name" value="Oxysterol-binding protein-like"/>
    <property type="match status" value="1"/>
</dbReference>
<dbReference type="InterPro" id="IPR045242">
    <property type="entry name" value="Syntaxin"/>
</dbReference>
<evidence type="ECO:0000259" key="10">
    <source>
        <dbReference type="PROSITE" id="PS50192"/>
    </source>
</evidence>
<dbReference type="SUPFAM" id="SSF47661">
    <property type="entry name" value="t-snare proteins"/>
    <property type="match status" value="1"/>
</dbReference>
<evidence type="ECO:0000256" key="5">
    <source>
        <dbReference type="ARBA" id="ARBA00022927"/>
    </source>
</evidence>
<evidence type="ECO:0000256" key="1">
    <source>
        <dbReference type="ARBA" id="ARBA00004211"/>
    </source>
</evidence>
<dbReference type="GO" id="GO:0012505">
    <property type="term" value="C:endomembrane system"/>
    <property type="evidence" value="ECO:0007669"/>
    <property type="project" value="TreeGrafter"/>
</dbReference>
<feature type="transmembrane region" description="Helical" evidence="9">
    <location>
        <begin position="656"/>
        <end position="677"/>
    </location>
</feature>
<evidence type="ECO:0000256" key="3">
    <source>
        <dbReference type="ARBA" id="ARBA00022448"/>
    </source>
</evidence>
<dbReference type="GO" id="GO:0006886">
    <property type="term" value="P:intracellular protein transport"/>
    <property type="evidence" value="ECO:0007669"/>
    <property type="project" value="InterPro"/>
</dbReference>
<dbReference type="PANTHER" id="PTHR19957">
    <property type="entry name" value="SYNTAXIN"/>
    <property type="match status" value="1"/>
</dbReference>
<evidence type="ECO:0000256" key="6">
    <source>
        <dbReference type="ARBA" id="ARBA00022989"/>
    </source>
</evidence>
<evidence type="ECO:0000256" key="7">
    <source>
        <dbReference type="ARBA" id="ARBA00023136"/>
    </source>
</evidence>
<dbReference type="InterPro" id="IPR006012">
    <property type="entry name" value="Syntaxin/epimorphin_CS"/>
</dbReference>
<dbReference type="GO" id="GO:0048278">
    <property type="term" value="P:vesicle docking"/>
    <property type="evidence" value="ECO:0007669"/>
    <property type="project" value="TreeGrafter"/>
</dbReference>
<dbReference type="Gene3D" id="2.40.160.120">
    <property type="match status" value="1"/>
</dbReference>
<evidence type="ECO:0000256" key="4">
    <source>
        <dbReference type="ARBA" id="ARBA00022692"/>
    </source>
</evidence>
<dbReference type="InterPro" id="IPR006011">
    <property type="entry name" value="Syntaxin_N"/>
</dbReference>
<reference evidence="11" key="1">
    <citation type="submission" date="2021-01" db="EMBL/GenBank/DDBJ databases">
        <authorList>
            <person name="Corre E."/>
            <person name="Pelletier E."/>
            <person name="Niang G."/>
            <person name="Scheremetjew M."/>
            <person name="Finn R."/>
            <person name="Kale V."/>
            <person name="Holt S."/>
            <person name="Cochrane G."/>
            <person name="Meng A."/>
            <person name="Brown T."/>
            <person name="Cohen L."/>
        </authorList>
    </citation>
    <scope>NUCLEOTIDE SEQUENCE</scope>
    <source>
        <strain evidence="11">RCC1871</strain>
    </source>
</reference>
<dbReference type="GO" id="GO:0000149">
    <property type="term" value="F:SNARE binding"/>
    <property type="evidence" value="ECO:0007669"/>
    <property type="project" value="TreeGrafter"/>
</dbReference>
<name>A0A7S3CE09_9CHLO</name>
<feature type="region of interest" description="Disordered" evidence="8">
    <location>
        <begin position="339"/>
        <end position="367"/>
    </location>
</feature>
<dbReference type="EMBL" id="HBHZ01006155">
    <property type="protein sequence ID" value="CAE0191685.1"/>
    <property type="molecule type" value="Transcribed_RNA"/>
</dbReference>
<dbReference type="GO" id="GO:0006887">
    <property type="term" value="P:exocytosis"/>
    <property type="evidence" value="ECO:0007669"/>
    <property type="project" value="TreeGrafter"/>
</dbReference>
<dbReference type="InterPro" id="IPR000727">
    <property type="entry name" value="T_SNARE_dom"/>
</dbReference>
<keyword evidence="5" id="KW-0653">Protein transport</keyword>
<feature type="compositionally biased region" description="Acidic residues" evidence="8">
    <location>
        <begin position="348"/>
        <end position="357"/>
    </location>
</feature>
<protein>
    <recommendedName>
        <fullName evidence="10">t-SNARE coiled-coil homology domain-containing protein</fullName>
    </recommendedName>
</protein>
<dbReference type="PROSITE" id="PS00914">
    <property type="entry name" value="SYNTAXIN"/>
    <property type="match status" value="1"/>
</dbReference>
<dbReference type="Pfam" id="PF01237">
    <property type="entry name" value="Oxysterol_BP"/>
    <property type="match status" value="1"/>
</dbReference>
<evidence type="ECO:0000313" key="11">
    <source>
        <dbReference type="EMBL" id="CAE0191685.1"/>
    </source>
</evidence>
<dbReference type="GO" id="GO:0005886">
    <property type="term" value="C:plasma membrane"/>
    <property type="evidence" value="ECO:0007669"/>
    <property type="project" value="TreeGrafter"/>
</dbReference>
<sequence length="720" mass="80626">MMNPHMEMPTVQGEGAEERRDSYLRHSELLVDADNAEDPVERMLIVCRLLFSFCCDILRTSDQVTDVPIPTLGYHHIARKELGACPGGNLRLHLQEICTFSSQTQAAALSHQKGVVRTTMTVALRPWARTKGMVLPGKGSVQIQLEGGAVVQLDRYREEYTMTFPTLVVHSPLTDDSLADFSGQAGITCLESGLEAKINFKANHAVKGVVQQLNSKGSTMEVLLPDSMKTKVLHQLSGRWDKRITITNRNPEKPPLIEDQPGSLLFDAHQDQGNGCYVNKRIDLGRLGPLQLPKLWSAFHDALMSIDPDRSANTSTARKVGVDLKSKLPLYYGLHFDEREQKKHSSDSEEEEEEEEEDHQHQHHHHVALDLVEEKGDHEEAMEESAAPSKAKARWKSSVELVSSGRKKEWVPDSDMVDFFSTITKIDDLVKEMESGVHKLEATHLRSKVATTPAVVRSLRDEMAEEITRCALRSKDALNLFKQIEGARKGKLSALSQQKLRMRQTILDAKRRQFKKTMAKFSQLRLEVQADYKEIVARRYATVTGEEATDRQLEEMIETGESEQIFQRAILEQGRGAVQDTLSEIDERHRSVKQVERGLLELQQVFLDLATVVDQQGEVLDNIERHVSEAGEFTSEGAKALQVSVALHKSIQRKKLCIVILVVIGVVILAAILYPIVKTIVDQAQTAEQTKAAKRQAAAEEARVKLERMGINDRDASAGG</sequence>
<proteinExistence type="inferred from homology"/>
<gene>
    <name evidence="11" type="ORF">CROS1456_LOCUS4775</name>
</gene>
<feature type="domain" description="T-SNARE coiled-coil homology" evidence="10">
    <location>
        <begin position="582"/>
        <end position="644"/>
    </location>
</feature>
<keyword evidence="3" id="KW-0813">Transport</keyword>
<dbReference type="InterPro" id="IPR037239">
    <property type="entry name" value="OSBP_sf"/>
</dbReference>
<dbReference type="InterPro" id="IPR000648">
    <property type="entry name" value="Oxysterol-bd"/>
</dbReference>
<dbReference type="Pfam" id="PF00804">
    <property type="entry name" value="Syntaxin"/>
    <property type="match status" value="1"/>
</dbReference>
<dbReference type="PROSITE" id="PS50192">
    <property type="entry name" value="T_SNARE"/>
    <property type="match status" value="1"/>
</dbReference>
<dbReference type="GO" id="GO:0005484">
    <property type="term" value="F:SNAP receptor activity"/>
    <property type="evidence" value="ECO:0007669"/>
    <property type="project" value="InterPro"/>
</dbReference>
<comment type="similarity">
    <text evidence="2">Belongs to the syntaxin family.</text>
</comment>
<dbReference type="GO" id="GO:0031201">
    <property type="term" value="C:SNARE complex"/>
    <property type="evidence" value="ECO:0007669"/>
    <property type="project" value="TreeGrafter"/>
</dbReference>
<comment type="subcellular location">
    <subcellularLocation>
        <location evidence="1">Membrane</location>
        <topology evidence="1">Single-pass type IV membrane protein</topology>
    </subcellularLocation>
</comment>
<dbReference type="FunFam" id="1.20.5.110:FF:000008">
    <property type="entry name" value="Syntaxin 132"/>
    <property type="match status" value="1"/>
</dbReference>
<evidence type="ECO:0000256" key="8">
    <source>
        <dbReference type="SAM" id="MobiDB-lite"/>
    </source>
</evidence>
<organism evidence="11">
    <name type="scientific">Chloropicon roscoffensis</name>
    <dbReference type="NCBI Taxonomy" id="1461544"/>
    <lineage>
        <taxon>Eukaryota</taxon>
        <taxon>Viridiplantae</taxon>
        <taxon>Chlorophyta</taxon>
        <taxon>Chloropicophyceae</taxon>
        <taxon>Chloropicales</taxon>
        <taxon>Chloropicaceae</taxon>
        <taxon>Chloropicon</taxon>
    </lineage>
</organism>
<dbReference type="GO" id="GO:0006906">
    <property type="term" value="P:vesicle fusion"/>
    <property type="evidence" value="ECO:0007669"/>
    <property type="project" value="TreeGrafter"/>
</dbReference>